<dbReference type="GO" id="GO:0006310">
    <property type="term" value="P:DNA recombination"/>
    <property type="evidence" value="ECO:0007669"/>
    <property type="project" value="TreeGrafter"/>
</dbReference>
<dbReference type="InterPro" id="IPR013497">
    <property type="entry name" value="Topo_IA_cen"/>
</dbReference>
<dbReference type="EMBL" id="BLXT01002372">
    <property type="protein sequence ID" value="GFN93894.1"/>
    <property type="molecule type" value="Genomic_DNA"/>
</dbReference>
<dbReference type="InterPro" id="IPR023405">
    <property type="entry name" value="Topo_IA_core_domain"/>
</dbReference>
<feature type="domain" description="Topo IA-type catalytic" evidence="7">
    <location>
        <begin position="1"/>
        <end position="288"/>
    </location>
</feature>
<evidence type="ECO:0000313" key="9">
    <source>
        <dbReference type="Proteomes" id="UP000735302"/>
    </source>
</evidence>
<dbReference type="InterPro" id="IPR013826">
    <property type="entry name" value="Topo_IA_cen_sub3"/>
</dbReference>
<dbReference type="PRINTS" id="PR00417">
    <property type="entry name" value="PRTPISMRASEI"/>
</dbReference>
<dbReference type="InterPro" id="IPR003602">
    <property type="entry name" value="Topo_IA_DNA-bd_dom"/>
</dbReference>
<comment type="similarity">
    <text evidence="1 5">Belongs to the type IA topoisomerase family.</text>
</comment>
<comment type="function">
    <text evidence="5">Introduces a single-strand break via transesterification at a target site in duplex DNA. Releases the supercoiling and torsional tension of DNA introduced during the DNA replication and transcription by transiently cleaving and rejoining one strand of the DNA duplex. The scissile phosphodiester is attacked by the catalytic tyrosine of the enzyme, resulting in the formation of a DNA-(5'-phosphotyrosyl)-enzyme intermediate and the expulsion of a 3'-OH DNA strand.</text>
</comment>
<proteinExistence type="inferred from homology"/>
<dbReference type="PROSITE" id="PS00396">
    <property type="entry name" value="TOPO_IA_1"/>
    <property type="match status" value="1"/>
</dbReference>
<name>A0AAV3ZH42_9GAST</name>
<dbReference type="SMART" id="SM00437">
    <property type="entry name" value="TOP1Ac"/>
    <property type="match status" value="1"/>
</dbReference>
<feature type="region of interest" description="Disordered" evidence="6">
    <location>
        <begin position="72"/>
        <end position="93"/>
    </location>
</feature>
<dbReference type="EC" id="5.6.2.1" evidence="5"/>
<dbReference type="PANTHER" id="PTHR11390">
    <property type="entry name" value="PROKARYOTIC DNA TOPOISOMERASE"/>
    <property type="match status" value="1"/>
</dbReference>
<dbReference type="Pfam" id="PF01131">
    <property type="entry name" value="Topoisom_bac"/>
    <property type="match status" value="1"/>
</dbReference>
<gene>
    <name evidence="8" type="ORF">PoB_002040000</name>
</gene>
<evidence type="ECO:0000256" key="1">
    <source>
        <dbReference type="ARBA" id="ARBA00009446"/>
    </source>
</evidence>
<dbReference type="InterPro" id="IPR000380">
    <property type="entry name" value="Topo_IA"/>
</dbReference>
<comment type="caution">
    <text evidence="8">The sequence shown here is derived from an EMBL/GenBank/DDBJ whole genome shotgun (WGS) entry which is preliminary data.</text>
</comment>
<dbReference type="InterPro" id="IPR013824">
    <property type="entry name" value="Topo_IA_cen_sub1"/>
</dbReference>
<dbReference type="CDD" id="cd00186">
    <property type="entry name" value="TOP1Ac"/>
    <property type="match status" value="1"/>
</dbReference>
<dbReference type="GO" id="GO:0003917">
    <property type="term" value="F:DNA topoisomerase type I (single strand cut, ATP-independent) activity"/>
    <property type="evidence" value="ECO:0007669"/>
    <property type="project" value="UniProtKB-EC"/>
</dbReference>
<evidence type="ECO:0000256" key="2">
    <source>
        <dbReference type="ARBA" id="ARBA00023029"/>
    </source>
</evidence>
<keyword evidence="2 5" id="KW-0799">Topoisomerase</keyword>
<keyword evidence="3 5" id="KW-0238">DNA-binding</keyword>
<sequence length="318" mass="35955">MLRVASSGLGMGPQHAMQIAERLYTQGYISYPRTETNTYPENFDLRGTLQQQASHSHWGSYVTRLLQQGIHKPKKGHDAGDHPPITPMRSATEGELDNDNWRLYDYITRHFIGTISPPCTYLQTTIFFEIGSEKFSCSGKVLKDPGFTTVMPWLALGEDEEIPTLQRDEKLSVDEVKLAEKQTGPPDYLTESELISLMEKHGIGTDASIPVHINNICERNYVNIISGRKLQPTPLGIVLVHGYQKIDADLVLPSMRQAVEQQLQLISLGQADFHEVKQHAIDIFHRKFRYFVDCISAMDELFEVHFSSLADSGRPLSR</sequence>
<dbReference type="GO" id="GO:0006265">
    <property type="term" value="P:DNA topological change"/>
    <property type="evidence" value="ECO:0007669"/>
    <property type="project" value="InterPro"/>
</dbReference>
<reference evidence="8 9" key="1">
    <citation type="journal article" date="2021" name="Elife">
        <title>Chloroplast acquisition without the gene transfer in kleptoplastic sea slugs, Plakobranchus ocellatus.</title>
        <authorList>
            <person name="Maeda T."/>
            <person name="Takahashi S."/>
            <person name="Yoshida T."/>
            <person name="Shimamura S."/>
            <person name="Takaki Y."/>
            <person name="Nagai Y."/>
            <person name="Toyoda A."/>
            <person name="Suzuki Y."/>
            <person name="Arimoto A."/>
            <person name="Ishii H."/>
            <person name="Satoh N."/>
            <person name="Nishiyama T."/>
            <person name="Hasebe M."/>
            <person name="Maruyama T."/>
            <person name="Minagawa J."/>
            <person name="Obokata J."/>
            <person name="Shigenobu S."/>
        </authorList>
    </citation>
    <scope>NUCLEOTIDE SEQUENCE [LARGE SCALE GENOMIC DNA]</scope>
</reference>
<organism evidence="8 9">
    <name type="scientific">Plakobranchus ocellatus</name>
    <dbReference type="NCBI Taxonomy" id="259542"/>
    <lineage>
        <taxon>Eukaryota</taxon>
        <taxon>Metazoa</taxon>
        <taxon>Spiralia</taxon>
        <taxon>Lophotrochozoa</taxon>
        <taxon>Mollusca</taxon>
        <taxon>Gastropoda</taxon>
        <taxon>Heterobranchia</taxon>
        <taxon>Euthyneura</taxon>
        <taxon>Panpulmonata</taxon>
        <taxon>Sacoglossa</taxon>
        <taxon>Placobranchoidea</taxon>
        <taxon>Plakobranchidae</taxon>
        <taxon>Plakobranchus</taxon>
    </lineage>
</organism>
<dbReference type="Gene3D" id="1.10.460.10">
    <property type="entry name" value="Topoisomerase I, domain 2"/>
    <property type="match status" value="1"/>
</dbReference>
<evidence type="ECO:0000256" key="5">
    <source>
        <dbReference type="RuleBase" id="RU362092"/>
    </source>
</evidence>
<evidence type="ECO:0000256" key="6">
    <source>
        <dbReference type="SAM" id="MobiDB-lite"/>
    </source>
</evidence>
<dbReference type="AlphaFoldDB" id="A0AAV3ZH42"/>
<keyword evidence="9" id="KW-1185">Reference proteome</keyword>
<dbReference type="InterPro" id="IPR023406">
    <property type="entry name" value="Topo_IA_AS"/>
</dbReference>
<dbReference type="FunFam" id="1.10.290.10:FF:000001">
    <property type="entry name" value="DNA topoisomerase"/>
    <property type="match status" value="1"/>
</dbReference>
<dbReference type="SUPFAM" id="SSF56712">
    <property type="entry name" value="Prokaryotic type I DNA topoisomerase"/>
    <property type="match status" value="1"/>
</dbReference>
<evidence type="ECO:0000256" key="3">
    <source>
        <dbReference type="ARBA" id="ARBA00023125"/>
    </source>
</evidence>
<dbReference type="GO" id="GO:0006281">
    <property type="term" value="P:DNA repair"/>
    <property type="evidence" value="ECO:0007669"/>
    <property type="project" value="TreeGrafter"/>
</dbReference>
<accession>A0AAV3ZH42</accession>
<dbReference type="Proteomes" id="UP000735302">
    <property type="component" value="Unassembled WGS sequence"/>
</dbReference>
<evidence type="ECO:0000256" key="4">
    <source>
        <dbReference type="ARBA" id="ARBA00023235"/>
    </source>
</evidence>
<dbReference type="PROSITE" id="PS52039">
    <property type="entry name" value="TOPO_IA_2"/>
    <property type="match status" value="1"/>
</dbReference>
<dbReference type="GO" id="GO:0005634">
    <property type="term" value="C:nucleus"/>
    <property type="evidence" value="ECO:0007669"/>
    <property type="project" value="TreeGrafter"/>
</dbReference>
<dbReference type="GO" id="GO:0003677">
    <property type="term" value="F:DNA binding"/>
    <property type="evidence" value="ECO:0007669"/>
    <property type="project" value="UniProtKB-KW"/>
</dbReference>
<dbReference type="PANTHER" id="PTHR11390:SF20">
    <property type="entry name" value="DNA TOPOISOMERASE 3-BETA-1"/>
    <property type="match status" value="1"/>
</dbReference>
<evidence type="ECO:0000259" key="7">
    <source>
        <dbReference type="PROSITE" id="PS52039"/>
    </source>
</evidence>
<evidence type="ECO:0000313" key="8">
    <source>
        <dbReference type="EMBL" id="GFN93894.1"/>
    </source>
</evidence>
<comment type="catalytic activity">
    <reaction evidence="5">
        <text>ATP-independent breakage of single-stranded DNA, followed by passage and rejoining.</text>
        <dbReference type="EC" id="5.6.2.1"/>
    </reaction>
</comment>
<dbReference type="Gene3D" id="1.10.290.10">
    <property type="entry name" value="Topoisomerase I, domain 4"/>
    <property type="match status" value="1"/>
</dbReference>
<keyword evidence="4 5" id="KW-0413">Isomerase</keyword>
<protein>
    <recommendedName>
        <fullName evidence="5">DNA topoisomerase</fullName>
        <ecNumber evidence="5">5.6.2.1</ecNumber>
    </recommendedName>
</protein>